<dbReference type="EMBL" id="SDEE01001252">
    <property type="protein sequence ID" value="RXW12414.1"/>
    <property type="molecule type" value="Genomic_DNA"/>
</dbReference>
<comment type="caution">
    <text evidence="1">The sequence shown here is derived from an EMBL/GenBank/DDBJ whole genome shotgun (WGS) entry which is preliminary data.</text>
</comment>
<keyword evidence="2" id="KW-1185">Reference proteome</keyword>
<organism evidence="1 2">
    <name type="scientific">Candolleomyces aberdarensis</name>
    <dbReference type="NCBI Taxonomy" id="2316362"/>
    <lineage>
        <taxon>Eukaryota</taxon>
        <taxon>Fungi</taxon>
        <taxon>Dikarya</taxon>
        <taxon>Basidiomycota</taxon>
        <taxon>Agaricomycotina</taxon>
        <taxon>Agaricomycetes</taxon>
        <taxon>Agaricomycetidae</taxon>
        <taxon>Agaricales</taxon>
        <taxon>Agaricineae</taxon>
        <taxon>Psathyrellaceae</taxon>
        <taxon>Candolleomyces</taxon>
    </lineage>
</organism>
<sequence length="114" mass="12397">MPLPPCPVAGCGLSVDIALRSSDRVLIGAHKANLELYGEAFPPADAFRGQDGPEIVELSEHGDTLKLLLHFMHKNRYPDTSSLDARAFYALAEAAGKYEVYSAMAVCVERMLSM</sequence>
<evidence type="ECO:0000313" key="1">
    <source>
        <dbReference type="EMBL" id="RXW12414.1"/>
    </source>
</evidence>
<gene>
    <name evidence="1" type="ORF">EST38_g13440</name>
</gene>
<name>A0A4Q2D280_9AGAR</name>
<accession>A0A4Q2D280</accession>
<protein>
    <recommendedName>
        <fullName evidence="3">BTB domain-containing protein</fullName>
    </recommendedName>
</protein>
<dbReference type="OrthoDB" id="3184970at2759"/>
<dbReference type="STRING" id="2316362.A0A4Q2D280"/>
<dbReference type="Proteomes" id="UP000290288">
    <property type="component" value="Unassembled WGS sequence"/>
</dbReference>
<reference evidence="1 2" key="1">
    <citation type="submission" date="2019-01" db="EMBL/GenBank/DDBJ databases">
        <title>Draft genome sequence of Psathyrella aberdarensis IHI B618.</title>
        <authorList>
            <person name="Buettner E."/>
            <person name="Kellner H."/>
        </authorList>
    </citation>
    <scope>NUCLEOTIDE SEQUENCE [LARGE SCALE GENOMIC DNA]</scope>
    <source>
        <strain evidence="1 2">IHI B618</strain>
    </source>
</reference>
<proteinExistence type="predicted"/>
<evidence type="ECO:0000313" key="2">
    <source>
        <dbReference type="Proteomes" id="UP000290288"/>
    </source>
</evidence>
<evidence type="ECO:0008006" key="3">
    <source>
        <dbReference type="Google" id="ProtNLM"/>
    </source>
</evidence>
<dbReference type="AlphaFoldDB" id="A0A4Q2D280"/>